<keyword evidence="1" id="KW-0472">Membrane</keyword>
<feature type="transmembrane region" description="Helical" evidence="1">
    <location>
        <begin position="99"/>
        <end position="122"/>
    </location>
</feature>
<evidence type="ECO:0000313" key="3">
    <source>
        <dbReference type="EMBL" id="OEV34683.1"/>
    </source>
</evidence>
<evidence type="ECO:0008006" key="5">
    <source>
        <dbReference type="Google" id="ProtNLM"/>
    </source>
</evidence>
<evidence type="ECO:0000313" key="2">
    <source>
        <dbReference type="EMBL" id="GGV08322.1"/>
    </source>
</evidence>
<dbReference type="EMBL" id="BMUB01000052">
    <property type="protein sequence ID" value="GGV08322.1"/>
    <property type="molecule type" value="Genomic_DNA"/>
</dbReference>
<gene>
    <name evidence="2" type="ORF">GCM10010502_74150</name>
    <name evidence="3" type="ORF">HS99_0009345</name>
</gene>
<reference evidence="2" key="1">
    <citation type="journal article" date="2014" name="Int. J. Syst. Evol. Microbiol.">
        <title>Complete genome sequence of Corynebacterium casei LMG S-19264T (=DSM 44701T), isolated from a smear-ripened cheese.</title>
        <authorList>
            <consortium name="US DOE Joint Genome Institute (JGI-PGF)"/>
            <person name="Walter F."/>
            <person name="Albersmeier A."/>
            <person name="Kalinowski J."/>
            <person name="Ruckert C."/>
        </authorList>
    </citation>
    <scope>NUCLEOTIDE SEQUENCE</scope>
    <source>
        <strain evidence="2">JCM 4434</strain>
    </source>
</reference>
<dbReference type="InterPro" id="IPR021235">
    <property type="entry name" value="DUF2637"/>
</dbReference>
<accession>A0A8H9I2H5</accession>
<dbReference type="Pfam" id="PF10935">
    <property type="entry name" value="DUF2637"/>
    <property type="match status" value="1"/>
</dbReference>
<evidence type="ECO:0000256" key="1">
    <source>
        <dbReference type="SAM" id="Phobius"/>
    </source>
</evidence>
<keyword evidence="1" id="KW-1133">Transmembrane helix</keyword>
<protein>
    <recommendedName>
        <fullName evidence="5">DUF2637 domain-containing protein</fullName>
    </recommendedName>
</protein>
<reference evidence="4" key="4">
    <citation type="submission" date="2016-08" db="EMBL/GenBank/DDBJ databases">
        <title>Sequencing, assembly and comparative genomics of S. aureofaciens ATCC 10762.</title>
        <authorList>
            <person name="Gradnigo J.S."/>
            <person name="Johnson N."/>
            <person name="Somerville G.A."/>
        </authorList>
    </citation>
    <scope>NUCLEOTIDE SEQUENCE [LARGE SCALE GENOMIC DNA]</scope>
    <source>
        <strain evidence="4">ATCC 10762 / DSM 40127 / CCM 3239 / JCM 4008 / LMG 5968 / NBRC 12843 / NCIMB 8234 / A-377</strain>
    </source>
</reference>
<proteinExistence type="predicted"/>
<evidence type="ECO:0000313" key="4">
    <source>
        <dbReference type="Proteomes" id="UP000037395"/>
    </source>
</evidence>
<dbReference type="EMBL" id="JPRF03000043">
    <property type="protein sequence ID" value="OEV34683.1"/>
    <property type="molecule type" value="Genomic_DNA"/>
</dbReference>
<organism evidence="3 4">
    <name type="scientific">Kitasatospora aureofaciens</name>
    <name type="common">Streptomyces aureofaciens</name>
    <dbReference type="NCBI Taxonomy" id="1894"/>
    <lineage>
        <taxon>Bacteria</taxon>
        <taxon>Bacillati</taxon>
        <taxon>Actinomycetota</taxon>
        <taxon>Actinomycetes</taxon>
        <taxon>Kitasatosporales</taxon>
        <taxon>Streptomycetaceae</taxon>
        <taxon>Kitasatospora</taxon>
    </lineage>
</organism>
<reference evidence="3" key="3">
    <citation type="submission" date="2016-08" db="EMBL/GenBank/DDBJ databases">
        <title>Sequencing, Assembly and Comparative Genomics of S. aureofaciens ATCC 10762.</title>
        <authorList>
            <person name="Gradnigo J.S."/>
            <person name="Johnson N."/>
            <person name="Somerville G.A."/>
        </authorList>
    </citation>
    <scope>NUCLEOTIDE SEQUENCE [LARGE SCALE GENOMIC DNA]</scope>
    <source>
        <strain evidence="3">ATCC 10762</strain>
    </source>
</reference>
<feature type="transmembrane region" description="Helical" evidence="1">
    <location>
        <begin position="171"/>
        <end position="191"/>
    </location>
</feature>
<keyword evidence="1" id="KW-0812">Transmembrane</keyword>
<comment type="caution">
    <text evidence="3">The sequence shown here is derived from an EMBL/GenBank/DDBJ whole genome shotgun (WGS) entry which is preliminary data.</text>
</comment>
<keyword evidence="4" id="KW-1185">Reference proteome</keyword>
<dbReference type="Proteomes" id="UP000037395">
    <property type="component" value="Unassembled WGS sequence"/>
</dbReference>
<accession>A0A1E7N2J9</accession>
<dbReference type="KEGG" id="kau:B6264_26435"/>
<reference evidence="3 4" key="2">
    <citation type="submission" date="2014-07" db="EMBL/GenBank/DDBJ databases">
        <authorList>
            <person name="Zhang J.E."/>
            <person name="Yang H."/>
            <person name="Guo J."/>
            <person name="Deng Z."/>
            <person name="Luo H."/>
            <person name="Luo M."/>
            <person name="Zhao B."/>
        </authorList>
    </citation>
    <scope>NUCLEOTIDE SEQUENCE [LARGE SCALE GENOMIC DNA]</scope>
    <source>
        <strain evidence="3">ATCC 10762</strain>
        <strain evidence="4">ATCC 10762 / DSM 40127 / CCM 3239 / JCM 4008 / LMG 5968 / NBRC 12843 / NCIMB 8234 / A-377</strain>
    </source>
</reference>
<name>A0A1E7N2J9_KITAU</name>
<feature type="transmembrane region" description="Helical" evidence="1">
    <location>
        <begin position="142"/>
        <end position="159"/>
    </location>
</feature>
<dbReference type="AlphaFoldDB" id="A0A1E7N2J9"/>
<reference evidence="2" key="5">
    <citation type="submission" date="2020-09" db="EMBL/GenBank/DDBJ databases">
        <authorList>
            <person name="Sun Q."/>
            <person name="Ohkuma M."/>
        </authorList>
    </citation>
    <scope>NUCLEOTIDE SEQUENCE</scope>
    <source>
        <strain evidence="2">JCM 4434</strain>
    </source>
</reference>
<dbReference type="Proteomes" id="UP000610124">
    <property type="component" value="Unassembled WGS sequence"/>
</dbReference>
<sequence length="239" mass="25781">MYESTDTTFVPRYASGFAPNDEVIHNHPLWPPVGQSSPEAPYPVVDGWTNASVQSRTVGVEALMQEIGLPAAGFHPQVIDDRPEHRSRTARPAGRRADVMGSLIGFLTAAVVTVACILGWAISYHPLQNVALSRLPRNLSQYWPVVIYGPWMAASLSVLRAALGGRKVANSWTIILVFAGIASALCIVDTPSTMPEAVVAGLPPVTAVVCLQQMVRQLLAARQVSQDDVRQAPSHRASR</sequence>